<keyword evidence="2" id="KW-0560">Oxidoreductase</keyword>
<keyword evidence="1" id="KW-0521">NADP</keyword>
<evidence type="ECO:0000256" key="2">
    <source>
        <dbReference type="ARBA" id="ARBA00023002"/>
    </source>
</evidence>
<proteinExistence type="predicted"/>
<gene>
    <name evidence="3" type="ORF">Sradi_5423700</name>
</gene>
<dbReference type="GO" id="GO:0034220">
    <property type="term" value="P:monoatomic ion transmembrane transport"/>
    <property type="evidence" value="ECO:0007669"/>
    <property type="project" value="UniProtKB-KW"/>
</dbReference>
<keyword evidence="3" id="KW-0407">Ion channel</keyword>
<keyword evidence="3" id="KW-0813">Transport</keyword>
<protein>
    <submittedName>
        <fullName evidence="3">Voltage-gated potassium channel subunit beta</fullName>
    </submittedName>
</protein>
<dbReference type="PANTHER" id="PTHR43150:SF2">
    <property type="entry name" value="HYPERKINETIC, ISOFORM M"/>
    <property type="match status" value="1"/>
</dbReference>
<dbReference type="EMBL" id="JACGWJ010000025">
    <property type="protein sequence ID" value="KAL0315455.1"/>
    <property type="molecule type" value="Genomic_DNA"/>
</dbReference>
<dbReference type="Gene3D" id="3.20.20.100">
    <property type="entry name" value="NADP-dependent oxidoreductase domain"/>
    <property type="match status" value="1"/>
</dbReference>
<dbReference type="AlphaFoldDB" id="A0AAW2L8L4"/>
<organism evidence="3">
    <name type="scientific">Sesamum radiatum</name>
    <name type="common">Black benniseed</name>
    <dbReference type="NCBI Taxonomy" id="300843"/>
    <lineage>
        <taxon>Eukaryota</taxon>
        <taxon>Viridiplantae</taxon>
        <taxon>Streptophyta</taxon>
        <taxon>Embryophyta</taxon>
        <taxon>Tracheophyta</taxon>
        <taxon>Spermatophyta</taxon>
        <taxon>Magnoliopsida</taxon>
        <taxon>eudicotyledons</taxon>
        <taxon>Gunneridae</taxon>
        <taxon>Pentapetalae</taxon>
        <taxon>asterids</taxon>
        <taxon>lamiids</taxon>
        <taxon>Lamiales</taxon>
        <taxon>Pedaliaceae</taxon>
        <taxon>Sesamum</taxon>
    </lineage>
</organism>
<name>A0AAW2L8L4_SESRA</name>
<dbReference type="PANTHER" id="PTHR43150">
    <property type="entry name" value="HYPERKINETIC, ISOFORM M"/>
    <property type="match status" value="1"/>
</dbReference>
<accession>A0AAW2L8L4</accession>
<evidence type="ECO:0000313" key="3">
    <source>
        <dbReference type="EMBL" id="KAL0315455.1"/>
    </source>
</evidence>
<reference evidence="3" key="1">
    <citation type="submission" date="2020-06" db="EMBL/GenBank/DDBJ databases">
        <authorList>
            <person name="Li T."/>
            <person name="Hu X."/>
            <person name="Zhang T."/>
            <person name="Song X."/>
            <person name="Zhang H."/>
            <person name="Dai N."/>
            <person name="Sheng W."/>
            <person name="Hou X."/>
            <person name="Wei L."/>
        </authorList>
    </citation>
    <scope>NUCLEOTIDE SEQUENCE</scope>
    <source>
        <strain evidence="3">G02</strain>
        <tissue evidence="3">Leaf</tissue>
    </source>
</reference>
<evidence type="ECO:0000256" key="1">
    <source>
        <dbReference type="ARBA" id="ARBA00022857"/>
    </source>
</evidence>
<comment type="caution">
    <text evidence="3">The sequence shown here is derived from an EMBL/GenBank/DDBJ whole genome shotgun (WGS) entry which is preliminary data.</text>
</comment>
<keyword evidence="3" id="KW-0406">Ion transport</keyword>
<dbReference type="GO" id="GO:0016491">
    <property type="term" value="F:oxidoreductase activity"/>
    <property type="evidence" value="ECO:0007669"/>
    <property type="project" value="UniProtKB-KW"/>
</dbReference>
<reference evidence="3" key="2">
    <citation type="journal article" date="2024" name="Plant">
        <title>Genomic evolution and insights into agronomic trait innovations of Sesamum species.</title>
        <authorList>
            <person name="Miao H."/>
            <person name="Wang L."/>
            <person name="Qu L."/>
            <person name="Liu H."/>
            <person name="Sun Y."/>
            <person name="Le M."/>
            <person name="Wang Q."/>
            <person name="Wei S."/>
            <person name="Zheng Y."/>
            <person name="Lin W."/>
            <person name="Duan Y."/>
            <person name="Cao H."/>
            <person name="Xiong S."/>
            <person name="Wang X."/>
            <person name="Wei L."/>
            <person name="Li C."/>
            <person name="Ma Q."/>
            <person name="Ju M."/>
            <person name="Zhao R."/>
            <person name="Li G."/>
            <person name="Mu C."/>
            <person name="Tian Q."/>
            <person name="Mei H."/>
            <person name="Zhang T."/>
            <person name="Gao T."/>
            <person name="Zhang H."/>
        </authorList>
    </citation>
    <scope>NUCLEOTIDE SEQUENCE</scope>
    <source>
        <strain evidence="3">G02</strain>
    </source>
</reference>
<dbReference type="SUPFAM" id="SSF51430">
    <property type="entry name" value="NAD(P)-linked oxidoreductase"/>
    <property type="match status" value="1"/>
</dbReference>
<sequence>MKNPEQTMQYKNLGVRGLKVSQLNYGAWVTFGNQLDVKEVKSILQCCHHDGVNFFYANGRANEIMGQATKELGSKRSDMVVSTKIFWARSTRVCPLIFLYSVCL</sequence>
<dbReference type="InterPro" id="IPR005399">
    <property type="entry name" value="K_chnl_volt-dep_bsu_KCNAB-rel"/>
</dbReference>
<dbReference type="InterPro" id="IPR036812">
    <property type="entry name" value="NAD(P)_OxRdtase_dom_sf"/>
</dbReference>